<feature type="region of interest" description="Disordered" evidence="1">
    <location>
        <begin position="1"/>
        <end position="37"/>
    </location>
</feature>
<dbReference type="Proteomes" id="UP000000377">
    <property type="component" value="Chromosome"/>
</dbReference>
<gene>
    <name evidence="2" type="ordered locus">SBI_09350</name>
</gene>
<dbReference type="HOGENOM" id="CLU_2755984_0_0_11"/>
<dbReference type="AlphaFoldDB" id="D7C5T9"/>
<evidence type="ECO:0000256" key="1">
    <source>
        <dbReference type="SAM" id="MobiDB-lite"/>
    </source>
</evidence>
<accession>D7C5T9</accession>
<evidence type="ECO:0000313" key="3">
    <source>
        <dbReference type="Proteomes" id="UP000000377"/>
    </source>
</evidence>
<organism evidence="2 3">
    <name type="scientific">Streptomyces bingchenggensis (strain BCW-1)</name>
    <dbReference type="NCBI Taxonomy" id="749414"/>
    <lineage>
        <taxon>Bacteria</taxon>
        <taxon>Bacillati</taxon>
        <taxon>Actinomycetota</taxon>
        <taxon>Actinomycetes</taxon>
        <taxon>Kitasatosporales</taxon>
        <taxon>Streptomycetaceae</taxon>
        <taxon>Streptomyces</taxon>
    </lineage>
</organism>
<sequence>MISEVRLAPAAQSGQRSCTASSSQKQTGQISYEPGDSSIVRWPQQTQGYFRVMSVILPHNNVSSRRVSWD</sequence>
<feature type="compositionally biased region" description="Polar residues" evidence="1">
    <location>
        <begin position="12"/>
        <end position="30"/>
    </location>
</feature>
<keyword evidence="3" id="KW-1185">Reference proteome</keyword>
<name>D7C5T9_STRBB</name>
<reference evidence="2 3" key="1">
    <citation type="journal article" date="2010" name="J. Bacteriol.">
        <title>Genome sequence of the milbemycin-producing bacterium Streptomyces bingchenggensis.</title>
        <authorList>
            <person name="Wang X.J."/>
            <person name="Yan Y.J."/>
            <person name="Zhang B."/>
            <person name="An J."/>
            <person name="Wang J.J."/>
            <person name="Tian J."/>
            <person name="Jiang L."/>
            <person name="Chen Y.H."/>
            <person name="Huang S.X."/>
            <person name="Yin M."/>
            <person name="Zhang J."/>
            <person name="Gao A.L."/>
            <person name="Liu C.X."/>
            <person name="Zhu Z.X."/>
            <person name="Xiang W.S."/>
        </authorList>
    </citation>
    <scope>NUCLEOTIDE SEQUENCE [LARGE SCALE GENOMIC DNA]</scope>
    <source>
        <strain evidence="2 3">BCW-1</strain>
    </source>
</reference>
<protein>
    <submittedName>
        <fullName evidence="2">Uncharacterized protein</fullName>
    </submittedName>
</protein>
<dbReference type="KEGG" id="sbh:SBI_09350"/>
<evidence type="ECO:0000313" key="2">
    <source>
        <dbReference type="EMBL" id="ADI12468.1"/>
    </source>
</evidence>
<dbReference type="EMBL" id="CP002047">
    <property type="protein sequence ID" value="ADI12468.1"/>
    <property type="molecule type" value="Genomic_DNA"/>
</dbReference>
<proteinExistence type="predicted"/>